<evidence type="ECO:0000256" key="4">
    <source>
        <dbReference type="ARBA" id="ARBA00022989"/>
    </source>
</evidence>
<dbReference type="STRING" id="42673.A0A2K0WW04"/>
<protein>
    <recommendedName>
        <fullName evidence="9">Major facilitator superfamily (MFS) profile domain-containing protein</fullName>
    </recommendedName>
</protein>
<keyword evidence="5 6" id="KW-0472">Membrane</keyword>
<dbReference type="PANTHER" id="PTHR43791">
    <property type="entry name" value="PERMEASE-RELATED"/>
    <property type="match status" value="1"/>
</dbReference>
<dbReference type="EMBL" id="MTQA01000012">
    <property type="protein sequence ID" value="PNP86436.1"/>
    <property type="molecule type" value="Genomic_DNA"/>
</dbReference>
<dbReference type="Proteomes" id="UP000236664">
    <property type="component" value="Unassembled WGS sequence"/>
</dbReference>
<comment type="subcellular location">
    <subcellularLocation>
        <location evidence="1">Membrane</location>
        <topology evidence="1">Multi-pass membrane protein</topology>
    </subcellularLocation>
</comment>
<comment type="caution">
    <text evidence="7">The sequence shown here is derived from an EMBL/GenBank/DDBJ whole genome shotgun (WGS) entry which is preliminary data.</text>
</comment>
<organism evidence="7 8">
    <name type="scientific">Gibberella nygamai</name>
    <name type="common">Bean root rot disease fungus</name>
    <name type="synonym">Fusarium nygamai</name>
    <dbReference type="NCBI Taxonomy" id="42673"/>
    <lineage>
        <taxon>Eukaryota</taxon>
        <taxon>Fungi</taxon>
        <taxon>Dikarya</taxon>
        <taxon>Ascomycota</taxon>
        <taxon>Pezizomycotina</taxon>
        <taxon>Sordariomycetes</taxon>
        <taxon>Hypocreomycetidae</taxon>
        <taxon>Hypocreales</taxon>
        <taxon>Nectriaceae</taxon>
        <taxon>Fusarium</taxon>
        <taxon>Fusarium fujikuroi species complex</taxon>
    </lineage>
</organism>
<dbReference type="OrthoDB" id="3639251at2759"/>
<accession>A0A2K0WW04</accession>
<evidence type="ECO:0000313" key="8">
    <source>
        <dbReference type="Proteomes" id="UP000236664"/>
    </source>
</evidence>
<proteinExistence type="predicted"/>
<dbReference type="Gene3D" id="1.20.1250.20">
    <property type="entry name" value="MFS general substrate transporter like domains"/>
    <property type="match status" value="1"/>
</dbReference>
<dbReference type="AlphaFoldDB" id="A0A2K0WW04"/>
<gene>
    <name evidence="7" type="ORF">FNYG_00138</name>
</gene>
<evidence type="ECO:0000256" key="2">
    <source>
        <dbReference type="ARBA" id="ARBA00022448"/>
    </source>
</evidence>
<evidence type="ECO:0000256" key="6">
    <source>
        <dbReference type="SAM" id="Phobius"/>
    </source>
</evidence>
<dbReference type="SUPFAM" id="SSF103473">
    <property type="entry name" value="MFS general substrate transporter"/>
    <property type="match status" value="1"/>
</dbReference>
<reference evidence="7 8" key="1">
    <citation type="submission" date="2017-06" db="EMBL/GenBank/DDBJ databases">
        <title>Genome of Fusarium nygamai isolate CS10214.</title>
        <authorList>
            <person name="Gardiner D.M."/>
            <person name="Obanor F."/>
            <person name="Kazan K."/>
        </authorList>
    </citation>
    <scope>NUCLEOTIDE SEQUENCE [LARGE SCALE GENOMIC DNA]</scope>
    <source>
        <strain evidence="7 8">CS10214</strain>
    </source>
</reference>
<dbReference type="GO" id="GO:0016020">
    <property type="term" value="C:membrane"/>
    <property type="evidence" value="ECO:0007669"/>
    <property type="project" value="UniProtKB-SubCell"/>
</dbReference>
<evidence type="ECO:0000313" key="7">
    <source>
        <dbReference type="EMBL" id="PNP86436.1"/>
    </source>
</evidence>
<evidence type="ECO:0000256" key="3">
    <source>
        <dbReference type="ARBA" id="ARBA00022692"/>
    </source>
</evidence>
<evidence type="ECO:0000256" key="5">
    <source>
        <dbReference type="ARBA" id="ARBA00023136"/>
    </source>
</evidence>
<name>A0A2K0WW04_GIBNY</name>
<dbReference type="PANTHER" id="PTHR43791:SF15">
    <property type="entry name" value="TRANSPORTER SEO1-RELATED"/>
    <property type="match status" value="1"/>
</dbReference>
<evidence type="ECO:0008006" key="9">
    <source>
        <dbReference type="Google" id="ProtNLM"/>
    </source>
</evidence>
<keyword evidence="8" id="KW-1185">Reference proteome</keyword>
<sequence>MSELAARKWYHWYSPTDTPEGKKLILKLDLLLVPYAFVLYWVKYVDQTNINNAYVSGMAEDLGFHGNELVQFQTIFVVGNVVGLLPFIYLFPRVPMHILVPSLDLGMSPIIPYSTFR</sequence>
<keyword evidence="4 6" id="KW-1133">Transmembrane helix</keyword>
<feature type="transmembrane region" description="Helical" evidence="6">
    <location>
        <begin position="24"/>
        <end position="42"/>
    </location>
</feature>
<dbReference type="InterPro" id="IPR036259">
    <property type="entry name" value="MFS_trans_sf"/>
</dbReference>
<feature type="transmembrane region" description="Helical" evidence="6">
    <location>
        <begin position="70"/>
        <end position="91"/>
    </location>
</feature>
<keyword evidence="3 6" id="KW-0812">Transmembrane</keyword>
<keyword evidence="2" id="KW-0813">Transport</keyword>
<evidence type="ECO:0000256" key="1">
    <source>
        <dbReference type="ARBA" id="ARBA00004141"/>
    </source>
</evidence>
<dbReference type="GO" id="GO:0022857">
    <property type="term" value="F:transmembrane transporter activity"/>
    <property type="evidence" value="ECO:0007669"/>
    <property type="project" value="TreeGrafter"/>
</dbReference>